<dbReference type="InterPro" id="IPR023780">
    <property type="entry name" value="Chromo_domain"/>
</dbReference>
<dbReference type="GeneID" id="91094832"/>
<sequence>MFIKRELSSTPSLADSVPTASTSQSVNVLSSATSRSSIAESSGYGSTSSTPRRTPRTSSKRKRKLDYREESEIYLMERILTRSWEKSIGPSGKLEYQYLVRWQDYEPKDDTWEYKENLMFGSSRSVEAFDAKPLPFTILKSRKAKSMEYLVRYCDSSRIEPSPLCATEWHNQYQMEKIGKLDKASISKALKDFHAGISTERISRVRSDSLPKDRTILAIFDRKDYRAKASSKGKIKAYYVKWQDSTTIGEEWIPYSTILKRFEDYSKQFIKDWDTEMGYDDVWSNKKKAKDIPVIAPSDYDLDRLRNMQANKDLLEKLGL</sequence>
<dbReference type="RefSeq" id="XP_066076006.1">
    <property type="nucleotide sequence ID" value="XM_066219909.1"/>
</dbReference>
<name>A0AAX4JWN1_9TREE</name>
<evidence type="ECO:0000259" key="2">
    <source>
        <dbReference type="PROSITE" id="PS50013"/>
    </source>
</evidence>
<dbReference type="PROSITE" id="PS50013">
    <property type="entry name" value="CHROMO_2"/>
    <property type="match status" value="1"/>
</dbReference>
<dbReference type="AlphaFoldDB" id="A0AAX4JWN1"/>
<evidence type="ECO:0000256" key="1">
    <source>
        <dbReference type="SAM" id="MobiDB-lite"/>
    </source>
</evidence>
<dbReference type="SMART" id="SM00298">
    <property type="entry name" value="CHROMO"/>
    <property type="match status" value="2"/>
</dbReference>
<keyword evidence="4" id="KW-1185">Reference proteome</keyword>
<dbReference type="Gene3D" id="2.40.50.40">
    <property type="match status" value="1"/>
</dbReference>
<feature type="region of interest" description="Disordered" evidence="1">
    <location>
        <begin position="1"/>
        <end position="64"/>
    </location>
</feature>
<reference evidence="3 4" key="1">
    <citation type="submission" date="2024-01" db="EMBL/GenBank/DDBJ databases">
        <title>Comparative genomics of Cryptococcus and Kwoniella reveals pathogenesis evolution and contrasting modes of karyotype evolution via chromosome fusion or intercentromeric recombination.</title>
        <authorList>
            <person name="Coelho M.A."/>
            <person name="David-Palma M."/>
            <person name="Shea T."/>
            <person name="Bowers K."/>
            <person name="McGinley-Smith S."/>
            <person name="Mohammad A.W."/>
            <person name="Gnirke A."/>
            <person name="Yurkov A.M."/>
            <person name="Nowrousian M."/>
            <person name="Sun S."/>
            <person name="Cuomo C.A."/>
            <person name="Heitman J."/>
        </authorList>
    </citation>
    <scope>NUCLEOTIDE SEQUENCE [LARGE SCALE GENOMIC DNA]</scope>
    <source>
        <strain evidence="3 4">CBS 6074</strain>
    </source>
</reference>
<dbReference type="InterPro" id="IPR000953">
    <property type="entry name" value="Chromo/chromo_shadow_dom"/>
</dbReference>
<dbReference type="CDD" id="cd00024">
    <property type="entry name" value="CD_CSD"/>
    <property type="match status" value="1"/>
</dbReference>
<feature type="compositionally biased region" description="Basic residues" evidence="1">
    <location>
        <begin position="53"/>
        <end position="64"/>
    </location>
</feature>
<dbReference type="Proteomes" id="UP001355207">
    <property type="component" value="Chromosome 5"/>
</dbReference>
<evidence type="ECO:0000313" key="3">
    <source>
        <dbReference type="EMBL" id="WWC89243.1"/>
    </source>
</evidence>
<dbReference type="SUPFAM" id="SSF54160">
    <property type="entry name" value="Chromo domain-like"/>
    <property type="match status" value="2"/>
</dbReference>
<dbReference type="InterPro" id="IPR016197">
    <property type="entry name" value="Chromo-like_dom_sf"/>
</dbReference>
<dbReference type="EMBL" id="CP144102">
    <property type="protein sequence ID" value="WWC89243.1"/>
    <property type="molecule type" value="Genomic_DNA"/>
</dbReference>
<protein>
    <recommendedName>
        <fullName evidence="2">Chromo domain-containing protein</fullName>
    </recommendedName>
</protein>
<organism evidence="3 4">
    <name type="scientific">Kwoniella dendrophila CBS 6074</name>
    <dbReference type="NCBI Taxonomy" id="1295534"/>
    <lineage>
        <taxon>Eukaryota</taxon>
        <taxon>Fungi</taxon>
        <taxon>Dikarya</taxon>
        <taxon>Basidiomycota</taxon>
        <taxon>Agaricomycotina</taxon>
        <taxon>Tremellomycetes</taxon>
        <taxon>Tremellales</taxon>
        <taxon>Cryptococcaceae</taxon>
        <taxon>Kwoniella</taxon>
    </lineage>
</organism>
<evidence type="ECO:0000313" key="4">
    <source>
        <dbReference type="Proteomes" id="UP001355207"/>
    </source>
</evidence>
<accession>A0AAX4JWN1</accession>
<proteinExistence type="predicted"/>
<feature type="compositionally biased region" description="Low complexity" evidence="1">
    <location>
        <begin position="30"/>
        <end position="52"/>
    </location>
</feature>
<feature type="compositionally biased region" description="Polar residues" evidence="1">
    <location>
        <begin position="8"/>
        <end position="29"/>
    </location>
</feature>
<feature type="domain" description="Chromo" evidence="2">
    <location>
        <begin position="74"/>
        <end position="129"/>
    </location>
</feature>
<dbReference type="GO" id="GO:0006338">
    <property type="term" value="P:chromatin remodeling"/>
    <property type="evidence" value="ECO:0007669"/>
    <property type="project" value="UniProtKB-ARBA"/>
</dbReference>
<dbReference type="Pfam" id="PF00385">
    <property type="entry name" value="Chromo"/>
    <property type="match status" value="1"/>
</dbReference>
<gene>
    <name evidence="3" type="ORF">L201_004162</name>
</gene>